<feature type="domain" description="SWIM-type" evidence="2">
    <location>
        <begin position="52"/>
        <end position="85"/>
    </location>
</feature>
<protein>
    <submittedName>
        <fullName evidence="3">SWIM zinc finger domain-containing protein</fullName>
    </submittedName>
</protein>
<keyword evidence="4" id="KW-1185">Reference proteome</keyword>
<evidence type="ECO:0000256" key="1">
    <source>
        <dbReference type="PROSITE-ProRule" id="PRU00325"/>
    </source>
</evidence>
<dbReference type="PROSITE" id="PS50966">
    <property type="entry name" value="ZF_SWIM"/>
    <property type="match status" value="1"/>
</dbReference>
<dbReference type="Proteomes" id="UP001231109">
    <property type="component" value="Unassembled WGS sequence"/>
</dbReference>
<reference evidence="3 4" key="1">
    <citation type="submission" date="2022-11" db="EMBL/GenBank/DDBJ databases">
        <title>Viruses from the air-sea interface of a natural surface slick.</title>
        <authorList>
            <person name="Rahlff J."/>
            <person name="Holmfeldt K."/>
        </authorList>
    </citation>
    <scope>NUCLEOTIDE SEQUENCE [LARGE SCALE GENOMIC DNA]</scope>
    <source>
        <strain evidence="3 4">SMS4</strain>
    </source>
</reference>
<sequence length="445" mass="49347">MDLSLDAIQQFAPDDASAKAAKALVIPAKWPKLQYSEAALWGECQGSGAKPYLVQIDKSGPAFKCSCPSRKFPCKHGLALMLLWLQHQTAFANCEPPAWVCEWLNSRQSRAEKQETKKAEVVGKAATPTDPLTATKREAARRQRMAAGLTDLQRWLADNIRQGLVQLSMRPREFQEIAKRMVDAQLPGIAQRLRQLEQRVGADEDWPARILAAFGQLQLLIDGFQRLDSLPEIAQADLRTALGLSPDKDVVLASGETLTDTWLVLGQRVDEEDRLWVRRVWLQGRDTGRRALLLDFSHGTRRFDLTLITGTSLKMTLTFYPGSSPLRALVVDTPQVLPEALSPQASPSSQTLTDLTNTVAANPWQWPLPMVIDQVVPTPSHQGWQLVTSEQQSFPLRITDQDAWPLIAEAGGAPVTIFGEWDGEKLRPLSAWSAGLVWQEGATNP</sequence>
<comment type="caution">
    <text evidence="3">The sequence shown here is derived from an EMBL/GenBank/DDBJ whole genome shotgun (WGS) entry which is preliminary data.</text>
</comment>
<name>A0ABT9HV98_9GAMM</name>
<dbReference type="EMBL" id="JAPJDZ010000005">
    <property type="protein sequence ID" value="MDP5135047.1"/>
    <property type="molecule type" value="Genomic_DNA"/>
</dbReference>
<keyword evidence="1" id="KW-0479">Metal-binding</keyword>
<proteinExistence type="predicted"/>
<keyword evidence="1" id="KW-0863">Zinc-finger</keyword>
<dbReference type="Pfam" id="PF04434">
    <property type="entry name" value="SWIM"/>
    <property type="match status" value="1"/>
</dbReference>
<gene>
    <name evidence="3" type="ORF">ORJ04_03675</name>
</gene>
<evidence type="ECO:0000313" key="3">
    <source>
        <dbReference type="EMBL" id="MDP5135047.1"/>
    </source>
</evidence>
<evidence type="ECO:0000313" key="4">
    <source>
        <dbReference type="Proteomes" id="UP001231109"/>
    </source>
</evidence>
<dbReference type="InterPro" id="IPR007527">
    <property type="entry name" value="Znf_SWIM"/>
</dbReference>
<evidence type="ECO:0000259" key="2">
    <source>
        <dbReference type="PROSITE" id="PS50966"/>
    </source>
</evidence>
<accession>A0ABT9HV98</accession>
<keyword evidence="1" id="KW-0862">Zinc</keyword>
<dbReference type="RefSeq" id="WP_305973912.1">
    <property type="nucleotide sequence ID" value="NZ_JAPJDZ010000005.1"/>
</dbReference>
<organism evidence="3 4">
    <name type="scientific">Rheinheimera baltica</name>
    <dbReference type="NCBI Taxonomy" id="67576"/>
    <lineage>
        <taxon>Bacteria</taxon>
        <taxon>Pseudomonadati</taxon>
        <taxon>Pseudomonadota</taxon>
        <taxon>Gammaproteobacteria</taxon>
        <taxon>Chromatiales</taxon>
        <taxon>Chromatiaceae</taxon>
        <taxon>Rheinheimera</taxon>
    </lineage>
</organism>